<accession>A0A0N1IGI1</accession>
<feature type="compositionally biased region" description="Basic and acidic residues" evidence="1">
    <location>
        <begin position="1"/>
        <end position="15"/>
    </location>
</feature>
<name>A0A0N1IGI1_PAPMA</name>
<dbReference type="AlphaFoldDB" id="A0A0N1IGI1"/>
<evidence type="ECO:0000259" key="2">
    <source>
        <dbReference type="Pfam" id="PF02897"/>
    </source>
</evidence>
<keyword evidence="4" id="KW-1185">Reference proteome</keyword>
<evidence type="ECO:0000313" key="3">
    <source>
        <dbReference type="EMBL" id="KPJ14629.1"/>
    </source>
</evidence>
<feature type="domain" description="Peptidase S9A N-terminal" evidence="2">
    <location>
        <begin position="53"/>
        <end position="113"/>
    </location>
</feature>
<feature type="region of interest" description="Disordered" evidence="1">
    <location>
        <begin position="1"/>
        <end position="21"/>
    </location>
</feature>
<dbReference type="InterPro" id="IPR023302">
    <property type="entry name" value="Pept_S9A_N"/>
</dbReference>
<dbReference type="Proteomes" id="UP000053240">
    <property type="component" value="Unassembled WGS sequence"/>
</dbReference>
<evidence type="ECO:0000313" key="4">
    <source>
        <dbReference type="Proteomes" id="UP000053240"/>
    </source>
</evidence>
<evidence type="ECO:0000256" key="1">
    <source>
        <dbReference type="SAM" id="MobiDB-lite"/>
    </source>
</evidence>
<proteinExistence type="predicted"/>
<dbReference type="EMBL" id="KQ460466">
    <property type="protein sequence ID" value="KPJ14629.1"/>
    <property type="molecule type" value="Genomic_DNA"/>
</dbReference>
<sequence length="114" mass="12776">MENHPSRDGQEERSRPSGKKLVIDIGTSLAPHAAERDEESTTVVTANRHSLTHHEETQVGAEVSDCGRYLLVSPVRDCRDNLLYFADLSKHPEITGLLPLTQIVHKFEADYEVI</sequence>
<organism evidence="3 4">
    <name type="scientific">Papilio machaon</name>
    <name type="common">Old World swallowtail butterfly</name>
    <dbReference type="NCBI Taxonomy" id="76193"/>
    <lineage>
        <taxon>Eukaryota</taxon>
        <taxon>Metazoa</taxon>
        <taxon>Ecdysozoa</taxon>
        <taxon>Arthropoda</taxon>
        <taxon>Hexapoda</taxon>
        <taxon>Insecta</taxon>
        <taxon>Pterygota</taxon>
        <taxon>Neoptera</taxon>
        <taxon>Endopterygota</taxon>
        <taxon>Lepidoptera</taxon>
        <taxon>Glossata</taxon>
        <taxon>Ditrysia</taxon>
        <taxon>Papilionoidea</taxon>
        <taxon>Papilionidae</taxon>
        <taxon>Papilioninae</taxon>
        <taxon>Papilio</taxon>
    </lineage>
</organism>
<dbReference type="GO" id="GO:0004252">
    <property type="term" value="F:serine-type endopeptidase activity"/>
    <property type="evidence" value="ECO:0007669"/>
    <property type="project" value="InterPro"/>
</dbReference>
<dbReference type="Pfam" id="PF02897">
    <property type="entry name" value="Peptidase_S9_N"/>
    <property type="match status" value="1"/>
</dbReference>
<dbReference type="Gene3D" id="2.130.10.120">
    <property type="entry name" value="Prolyl oligopeptidase, N-terminal domain"/>
    <property type="match status" value="1"/>
</dbReference>
<gene>
    <name evidence="3" type="ORF">RR48_04489</name>
</gene>
<dbReference type="InParanoid" id="A0A0N1IGI1"/>
<reference evidence="3 4" key="1">
    <citation type="journal article" date="2015" name="Nat. Commun.">
        <title>Outbred genome sequencing and CRISPR/Cas9 gene editing in butterflies.</title>
        <authorList>
            <person name="Li X."/>
            <person name="Fan D."/>
            <person name="Zhang W."/>
            <person name="Liu G."/>
            <person name="Zhang L."/>
            <person name="Zhao L."/>
            <person name="Fang X."/>
            <person name="Chen L."/>
            <person name="Dong Y."/>
            <person name="Chen Y."/>
            <person name="Ding Y."/>
            <person name="Zhao R."/>
            <person name="Feng M."/>
            <person name="Zhu Y."/>
            <person name="Feng Y."/>
            <person name="Jiang X."/>
            <person name="Zhu D."/>
            <person name="Xiang H."/>
            <person name="Feng X."/>
            <person name="Li S."/>
            <person name="Wang J."/>
            <person name="Zhang G."/>
            <person name="Kronforst M.R."/>
            <person name="Wang W."/>
        </authorList>
    </citation>
    <scope>NUCLEOTIDE SEQUENCE [LARGE SCALE GENOMIC DNA]</scope>
    <source>
        <strain evidence="3">Ya'a_city_454_Pm</strain>
        <tissue evidence="3">Whole body</tissue>
    </source>
</reference>
<dbReference type="STRING" id="76193.A0A0N1IGI1"/>
<protein>
    <recommendedName>
        <fullName evidence="2">Peptidase S9A N-terminal domain-containing protein</fullName>
    </recommendedName>
</protein>